<protein>
    <submittedName>
        <fullName evidence="1">Uncharacterized protein</fullName>
    </submittedName>
</protein>
<proteinExistence type="predicted"/>
<organism evidence="1">
    <name type="scientific">uncultured Caudovirales phage</name>
    <dbReference type="NCBI Taxonomy" id="2100421"/>
    <lineage>
        <taxon>Viruses</taxon>
        <taxon>Duplodnaviria</taxon>
        <taxon>Heunggongvirae</taxon>
        <taxon>Uroviricota</taxon>
        <taxon>Caudoviricetes</taxon>
        <taxon>Peduoviridae</taxon>
        <taxon>Maltschvirus</taxon>
        <taxon>Maltschvirus maltsch</taxon>
    </lineage>
</organism>
<gene>
    <name evidence="1" type="ORF">UFOVP168_3</name>
</gene>
<name>A0A6J7WAA8_9CAUD</name>
<accession>A0A6J7WAA8</accession>
<sequence>MSDIPLIYTSRGNVPVADLTLETEWVIDEKFIKLVERYRAADDEVVRESAHVYSFAGVAGDGVASSF</sequence>
<dbReference type="EMBL" id="LR798220">
    <property type="protein sequence ID" value="CAB5194474.1"/>
    <property type="molecule type" value="Genomic_DNA"/>
</dbReference>
<reference evidence="1" key="1">
    <citation type="submission" date="2020-05" db="EMBL/GenBank/DDBJ databases">
        <authorList>
            <person name="Chiriac C."/>
            <person name="Salcher M."/>
            <person name="Ghai R."/>
            <person name="Kavagutti S V."/>
        </authorList>
    </citation>
    <scope>NUCLEOTIDE SEQUENCE</scope>
</reference>
<evidence type="ECO:0000313" key="1">
    <source>
        <dbReference type="EMBL" id="CAB5194474.1"/>
    </source>
</evidence>